<dbReference type="AlphaFoldDB" id="Q9CUJ5"/>
<reference evidence="2" key="6">
    <citation type="journal article" date="2002" name="Nature">
        <title>Analysis of the mouse transcriptome based on functional annotation of 60,770 full-length cDNAs.</title>
        <authorList>
            <consortium name="The FANTOM Consortium and the RIKEN Genome Exploration Research Group Phase I and II Team"/>
        </authorList>
    </citation>
    <scope>NUCLEOTIDE SEQUENCE</scope>
    <source>
        <strain evidence="2">C57BL/6J</strain>
        <tissue evidence="2">Testis</tissue>
    </source>
</reference>
<sequence>DWLSRPAVARRGPLKRTGSGVRKRGARVPSRTRSAGSRARLERPPPPPSLGPALPRIPGVTGRSSALVGRRGRPGGVWFVHPQRRLRGGCPQGATAVGPGTCVGQRAAPVQCSAVPAPGDIEAPPRRCPKAALMVEAASSQSCFPSLKLCLRYYKSLTPATIL</sequence>
<proteinExistence type="evidence at transcript level"/>
<reference evidence="2" key="8">
    <citation type="journal article" date="2005" name="Science">
        <title>Antisense Transcription in the Mammalian Transcriptome.</title>
        <authorList>
            <consortium name="RIKEN Genome Exploration Research Group and Genome Science Group (Genome Network Project Core Group) and the FANTOM Consortium"/>
        </authorList>
    </citation>
    <scope>NUCLEOTIDE SEQUENCE</scope>
    <source>
        <strain evidence="2">C57BL/6J</strain>
        <tissue evidence="2">Testis</tissue>
    </source>
</reference>
<feature type="region of interest" description="Disordered" evidence="1">
    <location>
        <begin position="1"/>
        <end position="74"/>
    </location>
</feature>
<reference evidence="2" key="4">
    <citation type="submission" date="2000-07" db="EMBL/GenBank/DDBJ databases">
        <authorList>
            <person name="Adachi J."/>
            <person name="Aizawa K."/>
            <person name="Akahira S."/>
            <person name="Akimura T."/>
            <person name="Arai A."/>
            <person name="Aono H."/>
            <person name="Arakawa T."/>
            <person name="Bono H."/>
            <person name="Carninci P."/>
            <person name="Fukuda S."/>
            <person name="Fukunishi Y."/>
            <person name="Furuno M."/>
            <person name="Hanagaki T."/>
            <person name="Hara A."/>
            <person name="Hayatsu N."/>
            <person name="Hiramoto K."/>
            <person name="Hiraoka T."/>
            <person name="Hori F."/>
            <person name="Imotani K."/>
            <person name="Ishii Y."/>
            <person name="Itoh M."/>
            <person name="Izawa M."/>
            <person name="Kasukawa T."/>
            <person name="Kato H."/>
            <person name="Kawai J."/>
            <person name="Kojima Y."/>
            <person name="Konno H."/>
            <person name="Kouda M."/>
            <person name="Koya S."/>
            <person name="Kurihara C."/>
            <person name="Matsuyama T."/>
            <person name="Miyazaki A."/>
            <person name="Nishi K."/>
            <person name="Nomura K."/>
            <person name="Numazaki R."/>
            <person name="Ohno M."/>
            <person name="Okazaki Y."/>
            <person name="Okido T."/>
            <person name="Owa C."/>
            <person name="Saito H."/>
            <person name="Saito R."/>
            <person name="Sakai C."/>
            <person name="Sakai K."/>
            <person name="Sano H."/>
            <person name="Sasaki D."/>
            <person name="Shibata K."/>
            <person name="Shibata Y."/>
            <person name="Shinagawa A."/>
            <person name="Shiraki T."/>
            <person name="Sogabe Y."/>
            <person name="Suzuki H."/>
            <person name="Tagami M."/>
            <person name="Tagawa A."/>
            <person name="Takahashi F."/>
            <person name="Tanaka T."/>
            <person name="Tejima Y."/>
            <person name="Toya T."/>
            <person name="Yamamura T."/>
            <person name="Yasunishi A."/>
            <person name="Yoshida K."/>
            <person name="Yoshino M."/>
            <person name="Muramatsu M."/>
            <person name="Hayashizaki Y."/>
        </authorList>
    </citation>
    <scope>NUCLEOTIDE SEQUENCE</scope>
    <source>
        <strain evidence="2">C57BL/6J</strain>
        <tissue evidence="2">Testis</tissue>
    </source>
</reference>
<feature type="non-terminal residue" evidence="2">
    <location>
        <position position="1"/>
    </location>
</feature>
<evidence type="ECO:0000313" key="2">
    <source>
        <dbReference type="EMBL" id="BAB30018.1"/>
    </source>
</evidence>
<protein>
    <submittedName>
        <fullName evidence="2">Uncharacterized protein</fullName>
    </submittedName>
</protein>
<reference evidence="2" key="5">
    <citation type="journal article" date="2001" name="Nature">
        <title>Functional annotation of a full-length mouse cDNA collection.</title>
        <authorList>
            <consortium name="The RIKEN Genome Exploration Research Group Phase II Team and the FANTOM Consortium"/>
        </authorList>
    </citation>
    <scope>NUCLEOTIDE SEQUENCE</scope>
    <source>
        <strain evidence="2">C57BL/6J</strain>
        <tissue evidence="2">Testis</tissue>
    </source>
</reference>
<name>Q9CUJ5_MOUSE</name>
<reference evidence="2" key="7">
    <citation type="journal article" date="2005" name="Science">
        <title>The Transcriptional Landscape of the Mammalian Genome.</title>
        <authorList>
            <consortium name="The FANTOM Consortium"/>
            <consortium name="Riken Genome Exploration Research Group and Genome Science Group (Genome Network Project Core Group)"/>
        </authorList>
    </citation>
    <scope>NUCLEOTIDE SEQUENCE</scope>
    <source>
        <strain evidence="2">C57BL/6J</strain>
        <tissue evidence="2">Testis</tissue>
    </source>
</reference>
<reference evidence="2" key="2">
    <citation type="journal article" date="2000" name="Genome Res.">
        <title>Normalization and subtraction of cap-trapper-selected cDNAs to prepare full-length cDNA libraries for rapid discovery of new genes.</title>
        <authorList>
            <person name="Carninci P."/>
            <person name="Shibata Y."/>
            <person name="Hayatsu N."/>
            <person name="Sugahara Y."/>
            <person name="Shibata K."/>
            <person name="Itoh M."/>
            <person name="Konno H."/>
            <person name="Okazaki Y."/>
            <person name="Muramatsu M."/>
            <person name="Hayashizaki Y."/>
        </authorList>
    </citation>
    <scope>NUCLEOTIDE SEQUENCE</scope>
    <source>
        <strain evidence="2">C57BL/6J</strain>
        <tissue evidence="2">Testis</tissue>
    </source>
</reference>
<dbReference type="EMBL" id="AK015886">
    <property type="protein sequence ID" value="BAB30018.1"/>
    <property type="molecule type" value="mRNA"/>
</dbReference>
<dbReference type="HOGENOM" id="CLU_1630895_0_0_1"/>
<evidence type="ECO:0000313" key="3">
    <source>
        <dbReference type="MGI" id="MGI:1922379"/>
    </source>
</evidence>
<accession>Q9CUJ5</accession>
<gene>
    <name evidence="3" type="primary">4930524J08Rik</name>
</gene>
<dbReference type="MGI" id="MGI:1922379">
    <property type="gene designation" value="4930524J08Rik"/>
</dbReference>
<dbReference type="RNAct" id="Q9CUJ5">
    <property type="molecule type" value="protein"/>
</dbReference>
<evidence type="ECO:0000256" key="1">
    <source>
        <dbReference type="SAM" id="MobiDB-lite"/>
    </source>
</evidence>
<reference evidence="2" key="1">
    <citation type="journal article" date="1999" name="Methods Enzymol.">
        <title>High-efficiency full-length cDNA cloning.</title>
        <authorList>
            <person name="Carninci P."/>
            <person name="Hayashizaki Y."/>
        </authorList>
    </citation>
    <scope>NUCLEOTIDE SEQUENCE</scope>
    <source>
        <strain evidence="2">C57BL/6J</strain>
        <tissue evidence="2">Testis</tissue>
    </source>
</reference>
<organism evidence="2">
    <name type="scientific">Mus musculus</name>
    <name type="common">Mouse</name>
    <dbReference type="NCBI Taxonomy" id="10090"/>
    <lineage>
        <taxon>Eukaryota</taxon>
        <taxon>Metazoa</taxon>
        <taxon>Chordata</taxon>
        <taxon>Craniata</taxon>
        <taxon>Vertebrata</taxon>
        <taxon>Euteleostomi</taxon>
        <taxon>Mammalia</taxon>
        <taxon>Eutheria</taxon>
        <taxon>Euarchontoglires</taxon>
        <taxon>Glires</taxon>
        <taxon>Rodentia</taxon>
        <taxon>Myomorpha</taxon>
        <taxon>Muroidea</taxon>
        <taxon>Muridae</taxon>
        <taxon>Murinae</taxon>
        <taxon>Mus</taxon>
        <taxon>Mus</taxon>
    </lineage>
</organism>
<reference evidence="2" key="3">
    <citation type="journal article" date="2000" name="Genome Res.">
        <title>RIKEN integrated sequence analysis (RISA) system--384-format sequencing pipeline with 384 multicapillary sequencer.</title>
        <authorList>
            <person name="Shibata K."/>
            <person name="Itoh M."/>
            <person name="Aizawa K."/>
            <person name="Nagaoka S."/>
            <person name="Sasaki N."/>
            <person name="Carninci P."/>
            <person name="Konno H."/>
            <person name="Akiyama J."/>
            <person name="Nishi K."/>
            <person name="Kitsunai T."/>
            <person name="Tashiro H."/>
            <person name="Itoh M."/>
            <person name="Sumi N."/>
            <person name="Ishii Y."/>
            <person name="Nakamura S."/>
            <person name="Hazama M."/>
            <person name="Nishine T."/>
            <person name="Harada A."/>
            <person name="Yamamoto R."/>
            <person name="Matsumoto H."/>
            <person name="Sakaguchi S."/>
            <person name="Ikegami T."/>
            <person name="Kashiwagi K."/>
            <person name="Fujiwake S."/>
            <person name="Inoue K."/>
            <person name="Togawa Y."/>
            <person name="Izawa M."/>
            <person name="Ohara E."/>
            <person name="Watahiki M."/>
            <person name="Yoneda Y."/>
            <person name="Ishikawa T."/>
            <person name="Ozawa K."/>
            <person name="Tanaka T."/>
            <person name="Matsuura S."/>
            <person name="Kawai J."/>
            <person name="Okazaki Y."/>
            <person name="Muramatsu M."/>
            <person name="Inoue Y."/>
            <person name="Kira A."/>
            <person name="Hayashizaki Y."/>
        </authorList>
    </citation>
    <scope>NUCLEOTIDE SEQUENCE</scope>
    <source>
        <strain evidence="2">C57BL/6J</strain>
        <tissue evidence="2">Testis</tissue>
    </source>
</reference>
<dbReference type="AGR" id="MGI:1922379"/>